<dbReference type="Proteomes" id="UP001642484">
    <property type="component" value="Unassembled WGS sequence"/>
</dbReference>
<protein>
    <submittedName>
        <fullName evidence="1">Uncharacterized protein</fullName>
    </submittedName>
</protein>
<name>A0ABP0IH69_9DINO</name>
<reference evidence="1 2" key="1">
    <citation type="submission" date="2024-02" db="EMBL/GenBank/DDBJ databases">
        <authorList>
            <person name="Chen Y."/>
            <person name="Shah S."/>
            <person name="Dougan E. K."/>
            <person name="Thang M."/>
            <person name="Chan C."/>
        </authorList>
    </citation>
    <scope>NUCLEOTIDE SEQUENCE [LARGE SCALE GENOMIC DNA]</scope>
</reference>
<organism evidence="1 2">
    <name type="scientific">Durusdinium trenchii</name>
    <dbReference type="NCBI Taxonomy" id="1381693"/>
    <lineage>
        <taxon>Eukaryota</taxon>
        <taxon>Sar</taxon>
        <taxon>Alveolata</taxon>
        <taxon>Dinophyceae</taxon>
        <taxon>Suessiales</taxon>
        <taxon>Symbiodiniaceae</taxon>
        <taxon>Durusdinium</taxon>
    </lineage>
</organism>
<comment type="caution">
    <text evidence="1">The sequence shown here is derived from an EMBL/GenBank/DDBJ whole genome shotgun (WGS) entry which is preliminary data.</text>
</comment>
<evidence type="ECO:0000313" key="2">
    <source>
        <dbReference type="Proteomes" id="UP001642484"/>
    </source>
</evidence>
<dbReference type="EMBL" id="CAXAMN010002669">
    <property type="protein sequence ID" value="CAK9000698.1"/>
    <property type="molecule type" value="Genomic_DNA"/>
</dbReference>
<proteinExistence type="predicted"/>
<accession>A0ABP0IH69</accession>
<sequence>MMMIESTESTTMSPYPSTESKVDPSLLRMVWCPLIKFISHQVPHTAEWPRFDHRSPACRNWTCVRISSVSMECVRRAWVRHCSEKMGHSSERRSAWTHRDHTEVCRKGSLLLQECFFCHPTSSGIVCATGRVRAGVQLQCIPSAANLFLCNTIDQARFNDIKVQSINVSSHVSNDDLAWQDWLHGKHGTSPELHTIFDIRWYMPDRAVHAFAFARMPSVESEGVEWSLGTCEESKRLESESQLSQGESWQIQ</sequence>
<keyword evidence="2" id="KW-1185">Reference proteome</keyword>
<gene>
    <name evidence="1" type="ORF">CCMP2556_LOCUS6169</name>
</gene>
<evidence type="ECO:0000313" key="1">
    <source>
        <dbReference type="EMBL" id="CAK9000698.1"/>
    </source>
</evidence>